<accession>A0A371D1J9</accession>
<evidence type="ECO:0000313" key="3">
    <source>
        <dbReference type="Proteomes" id="UP000256964"/>
    </source>
</evidence>
<gene>
    <name evidence="2" type="ORF">OH76DRAFT_1420250</name>
</gene>
<keyword evidence="3" id="KW-1185">Reference proteome</keyword>
<dbReference type="OrthoDB" id="2669721at2759"/>
<organism evidence="2 3">
    <name type="scientific">Lentinus brumalis</name>
    <dbReference type="NCBI Taxonomy" id="2498619"/>
    <lineage>
        <taxon>Eukaryota</taxon>
        <taxon>Fungi</taxon>
        <taxon>Dikarya</taxon>
        <taxon>Basidiomycota</taxon>
        <taxon>Agaricomycotina</taxon>
        <taxon>Agaricomycetes</taxon>
        <taxon>Polyporales</taxon>
        <taxon>Polyporaceae</taxon>
        <taxon>Lentinus</taxon>
    </lineage>
</organism>
<sequence length="812" mass="92268">MSTVCRVQRHRKTHGKPSPARESTEPHGPFTPGRAAHGPRTARSSEQPLAPTGIPQIDGPQEFINALRSSTCLEDSSLDPDAIDRLRNPPRRSAVLSPDEELALKLFLAHTHSSEQAFTDTCSAIMRRNPDNELPSLHSLKKLIAELTGVDALIHDMCPDSCMAYTGPFKDRETCLYCKTPQPRYEPTGTGKNGVRKPLRQFSTFPLGPQLQARFLSTQGAHEMRHRQRRMQTILEEVLKTSGNLDRISDFYEGSDFWDAYEKGCIGDDDVCVIFSMDGAQLFEHKASNCWIYIWILVDIAPDLRYKKKYVLPGAIVPGPAKPKHPESFLFPGFQHVTILQREGFKIWDAARRLTFVSRPFVFLAEADAIGAPDMTGYVSHHGKQGCRTRCKRHGRRKPGGSHYYSVCLKPNGYSEQGCDDSDFEPSDIPESLPEDYEADLQNLRGATSVTNYEARRLETGISKPSIFLGLSPEKMLPIPRTFPPDIMHLFGLNITDLLLKLWRGLMDCDTKNGDSKDSWDFAFLVGEVWIQHGALVAAARHYLPGSFDRPPRNPAEKVSSGYKCWEFLTWFYGLAPGLLYGIMPLDYWQNFCKLVAGVRIIYQRETVVTQRTRAHQLLSDFAYDFETLYVKRKISRMHFVPQCVHALTHTPTEYIRIGPLICCSQFTMERIIGQLGSEISQPSRPFENLAQRALRRTQENILKTMFPILDETPETKVPKCELGNGYVLLHPRDDRFRRVQDEADIVILRYIEGQVGLAEAAKIWVDEMKSCVRKWARCRLPNGQISRCAWKEEANKMTRLARNVKVRHPVT</sequence>
<dbReference type="AlphaFoldDB" id="A0A371D1J9"/>
<proteinExistence type="predicted"/>
<dbReference type="PANTHER" id="PTHR46579:SF1">
    <property type="entry name" value="F5_8 TYPE C DOMAIN-CONTAINING PROTEIN"/>
    <property type="match status" value="1"/>
</dbReference>
<feature type="region of interest" description="Disordered" evidence="1">
    <location>
        <begin position="1"/>
        <end position="59"/>
    </location>
</feature>
<name>A0A371D1J9_9APHY</name>
<reference evidence="2 3" key="1">
    <citation type="journal article" date="2018" name="Biotechnol. Biofuels">
        <title>Integrative visual omics of the white-rot fungus Polyporus brumalis exposes the biotechnological potential of its oxidative enzymes for delignifying raw plant biomass.</title>
        <authorList>
            <person name="Miyauchi S."/>
            <person name="Rancon A."/>
            <person name="Drula E."/>
            <person name="Hage H."/>
            <person name="Chaduli D."/>
            <person name="Favel A."/>
            <person name="Grisel S."/>
            <person name="Henrissat B."/>
            <person name="Herpoel-Gimbert I."/>
            <person name="Ruiz-Duenas F.J."/>
            <person name="Chevret D."/>
            <person name="Hainaut M."/>
            <person name="Lin J."/>
            <person name="Wang M."/>
            <person name="Pangilinan J."/>
            <person name="Lipzen A."/>
            <person name="Lesage-Meessen L."/>
            <person name="Navarro D."/>
            <person name="Riley R."/>
            <person name="Grigoriev I.V."/>
            <person name="Zhou S."/>
            <person name="Raouche S."/>
            <person name="Rosso M.N."/>
        </authorList>
    </citation>
    <scope>NUCLEOTIDE SEQUENCE [LARGE SCALE GENOMIC DNA]</scope>
    <source>
        <strain evidence="2 3">BRFM 1820</strain>
    </source>
</reference>
<protein>
    <submittedName>
        <fullName evidence="2">Uncharacterized protein</fullName>
    </submittedName>
</protein>
<dbReference type="Proteomes" id="UP000256964">
    <property type="component" value="Unassembled WGS sequence"/>
</dbReference>
<dbReference type="EMBL" id="KZ857428">
    <property type="protein sequence ID" value="RDX46349.1"/>
    <property type="molecule type" value="Genomic_DNA"/>
</dbReference>
<dbReference type="PANTHER" id="PTHR46579">
    <property type="entry name" value="F5/8 TYPE C DOMAIN-CONTAINING PROTEIN-RELATED"/>
    <property type="match status" value="1"/>
</dbReference>
<evidence type="ECO:0000313" key="2">
    <source>
        <dbReference type="EMBL" id="RDX46349.1"/>
    </source>
</evidence>
<evidence type="ECO:0000256" key="1">
    <source>
        <dbReference type="SAM" id="MobiDB-lite"/>
    </source>
</evidence>
<dbReference type="STRING" id="139420.A0A371D1J9"/>